<dbReference type="EMBL" id="CP036426">
    <property type="protein sequence ID" value="QDV36247.1"/>
    <property type="molecule type" value="Genomic_DNA"/>
</dbReference>
<dbReference type="GO" id="GO:0016757">
    <property type="term" value="F:glycosyltransferase activity"/>
    <property type="evidence" value="ECO:0007669"/>
    <property type="project" value="InterPro"/>
</dbReference>
<reference evidence="3 4" key="1">
    <citation type="submission" date="2019-02" db="EMBL/GenBank/DDBJ databases">
        <title>Deep-cultivation of Planctomycetes and their phenomic and genomic characterization uncovers novel biology.</title>
        <authorList>
            <person name="Wiegand S."/>
            <person name="Jogler M."/>
            <person name="Boedeker C."/>
            <person name="Pinto D."/>
            <person name="Vollmers J."/>
            <person name="Rivas-Marin E."/>
            <person name="Kohn T."/>
            <person name="Peeters S.H."/>
            <person name="Heuer A."/>
            <person name="Rast P."/>
            <person name="Oberbeckmann S."/>
            <person name="Bunk B."/>
            <person name="Jeske O."/>
            <person name="Meyerdierks A."/>
            <person name="Storesund J.E."/>
            <person name="Kallscheuer N."/>
            <person name="Luecker S."/>
            <person name="Lage O.M."/>
            <person name="Pohl T."/>
            <person name="Merkel B.J."/>
            <person name="Hornburger P."/>
            <person name="Mueller R.-W."/>
            <person name="Bruemmer F."/>
            <person name="Labrenz M."/>
            <person name="Spormann A.M."/>
            <person name="Op den Camp H."/>
            <person name="Overmann J."/>
            <person name="Amann R."/>
            <person name="Jetten M.S.M."/>
            <person name="Mascher T."/>
            <person name="Medema M.H."/>
            <person name="Devos D.P."/>
            <person name="Kaster A.-K."/>
            <person name="Ovreas L."/>
            <person name="Rohde M."/>
            <person name="Galperin M.Y."/>
            <person name="Jogler C."/>
        </authorList>
    </citation>
    <scope>NUCLEOTIDE SEQUENCE [LARGE SCALE GENOMIC DNA]</scope>
    <source>
        <strain evidence="3 4">ElP</strain>
    </source>
</reference>
<sequence>MICTRLPKEGYSGGRYHAWVMGEVLAAAGHEVTFWTNARPAFADDFAGQHRLGSIRLSLTPDFGNPPVGPFDLVVVVPDLYGDRLVSHGALLLARRDASRVALLNFESPNWFNAHSPEPRDPALWDPAVEVGCWADLILSLTAIGNEFARAYYVDAARTALFRHCYPAINSTVADAVGDIPKRDQVICLTRFVRGDSHKGAGELVHALGPEMRGMTFLLVVGRGDVDEAIMGPLKIRAEAIGARIELAWGLNDAEKFRRIKQSRAMLFLSYFEGFGYPPVEAQYCGVPCVSYDLPVLREVSGDALVYVPPGAHDALPGALAEAFAWPAQRCEALRERIAHVARLEALASRIDSIVREVVDLPGPPAVRSAPRAAVRSWRRRPRPARPALRGLVRRFKTGLRSTWHRPAGQGSG</sequence>
<keyword evidence="1 3" id="KW-0808">Transferase</keyword>
<gene>
    <name evidence="3" type="ORF">ElP_41660</name>
</gene>
<dbReference type="Gene3D" id="3.40.50.2000">
    <property type="entry name" value="Glycogen Phosphorylase B"/>
    <property type="match status" value="2"/>
</dbReference>
<protein>
    <submittedName>
        <fullName evidence="3">Glycosyl transferases group 1</fullName>
    </submittedName>
</protein>
<name>A0A518H5Y2_9BACT</name>
<dbReference type="KEGG" id="tpla:ElP_41660"/>
<dbReference type="CDD" id="cd03801">
    <property type="entry name" value="GT4_PimA-like"/>
    <property type="match status" value="1"/>
</dbReference>
<evidence type="ECO:0000313" key="4">
    <source>
        <dbReference type="Proteomes" id="UP000317835"/>
    </source>
</evidence>
<dbReference type="RefSeq" id="WP_197446212.1">
    <property type="nucleotide sequence ID" value="NZ_CP036426.1"/>
</dbReference>
<evidence type="ECO:0000313" key="3">
    <source>
        <dbReference type="EMBL" id="QDV36247.1"/>
    </source>
</evidence>
<organism evidence="3 4">
    <name type="scientific">Tautonia plasticadhaerens</name>
    <dbReference type="NCBI Taxonomy" id="2527974"/>
    <lineage>
        <taxon>Bacteria</taxon>
        <taxon>Pseudomonadati</taxon>
        <taxon>Planctomycetota</taxon>
        <taxon>Planctomycetia</taxon>
        <taxon>Isosphaerales</taxon>
        <taxon>Isosphaeraceae</taxon>
        <taxon>Tautonia</taxon>
    </lineage>
</organism>
<keyword evidence="4" id="KW-1185">Reference proteome</keyword>
<dbReference type="Pfam" id="PF00534">
    <property type="entry name" value="Glycos_transf_1"/>
    <property type="match status" value="1"/>
</dbReference>
<proteinExistence type="predicted"/>
<dbReference type="PANTHER" id="PTHR46401">
    <property type="entry name" value="GLYCOSYLTRANSFERASE WBBK-RELATED"/>
    <property type="match status" value="1"/>
</dbReference>
<dbReference type="Proteomes" id="UP000317835">
    <property type="component" value="Chromosome"/>
</dbReference>
<feature type="domain" description="Glycosyl transferase family 1" evidence="2">
    <location>
        <begin position="185"/>
        <end position="334"/>
    </location>
</feature>
<dbReference type="InterPro" id="IPR001296">
    <property type="entry name" value="Glyco_trans_1"/>
</dbReference>
<dbReference type="SUPFAM" id="SSF53756">
    <property type="entry name" value="UDP-Glycosyltransferase/glycogen phosphorylase"/>
    <property type="match status" value="1"/>
</dbReference>
<dbReference type="PANTHER" id="PTHR46401:SF2">
    <property type="entry name" value="GLYCOSYLTRANSFERASE WBBK-RELATED"/>
    <property type="match status" value="1"/>
</dbReference>
<evidence type="ECO:0000259" key="2">
    <source>
        <dbReference type="Pfam" id="PF00534"/>
    </source>
</evidence>
<accession>A0A518H5Y2</accession>
<evidence type="ECO:0000256" key="1">
    <source>
        <dbReference type="ARBA" id="ARBA00022679"/>
    </source>
</evidence>
<dbReference type="AlphaFoldDB" id="A0A518H5Y2"/>